<accession>A0A5C3K8T7</accession>
<keyword evidence="2" id="KW-1185">Reference proteome</keyword>
<gene>
    <name evidence="1" type="ORF">FA15DRAFT_743586</name>
</gene>
<proteinExistence type="predicted"/>
<dbReference type="Proteomes" id="UP000307440">
    <property type="component" value="Unassembled WGS sequence"/>
</dbReference>
<name>A0A5C3K8T7_COPMA</name>
<dbReference type="AlphaFoldDB" id="A0A5C3K8T7"/>
<sequence>LVLLGGLSRGLGWQDRWPWWLAGGLGWEGGLGWQDSGLRRLASGLGWERRLGWYDGWLGWNGGWLGWERWLRWNDGWPGWLSGGLRDYTGGLCIALQRECVNSASNGDESGEDGFELHDSR</sequence>
<protein>
    <submittedName>
        <fullName evidence="1">Uncharacterized protein</fullName>
    </submittedName>
</protein>
<evidence type="ECO:0000313" key="1">
    <source>
        <dbReference type="EMBL" id="TFK16455.1"/>
    </source>
</evidence>
<feature type="non-terminal residue" evidence="1">
    <location>
        <position position="1"/>
    </location>
</feature>
<dbReference type="EMBL" id="ML210799">
    <property type="protein sequence ID" value="TFK16455.1"/>
    <property type="molecule type" value="Genomic_DNA"/>
</dbReference>
<evidence type="ECO:0000313" key="2">
    <source>
        <dbReference type="Proteomes" id="UP000307440"/>
    </source>
</evidence>
<organism evidence="1 2">
    <name type="scientific">Coprinopsis marcescibilis</name>
    <name type="common">Agaric fungus</name>
    <name type="synonym">Psathyrella marcescibilis</name>
    <dbReference type="NCBI Taxonomy" id="230819"/>
    <lineage>
        <taxon>Eukaryota</taxon>
        <taxon>Fungi</taxon>
        <taxon>Dikarya</taxon>
        <taxon>Basidiomycota</taxon>
        <taxon>Agaricomycotina</taxon>
        <taxon>Agaricomycetes</taxon>
        <taxon>Agaricomycetidae</taxon>
        <taxon>Agaricales</taxon>
        <taxon>Agaricineae</taxon>
        <taxon>Psathyrellaceae</taxon>
        <taxon>Coprinopsis</taxon>
    </lineage>
</organism>
<reference evidence="1 2" key="1">
    <citation type="journal article" date="2019" name="Nat. Ecol. Evol.">
        <title>Megaphylogeny resolves global patterns of mushroom evolution.</title>
        <authorList>
            <person name="Varga T."/>
            <person name="Krizsan K."/>
            <person name="Foldi C."/>
            <person name="Dima B."/>
            <person name="Sanchez-Garcia M."/>
            <person name="Sanchez-Ramirez S."/>
            <person name="Szollosi G.J."/>
            <person name="Szarkandi J.G."/>
            <person name="Papp V."/>
            <person name="Albert L."/>
            <person name="Andreopoulos W."/>
            <person name="Angelini C."/>
            <person name="Antonin V."/>
            <person name="Barry K.W."/>
            <person name="Bougher N.L."/>
            <person name="Buchanan P."/>
            <person name="Buyck B."/>
            <person name="Bense V."/>
            <person name="Catcheside P."/>
            <person name="Chovatia M."/>
            <person name="Cooper J."/>
            <person name="Damon W."/>
            <person name="Desjardin D."/>
            <person name="Finy P."/>
            <person name="Geml J."/>
            <person name="Haridas S."/>
            <person name="Hughes K."/>
            <person name="Justo A."/>
            <person name="Karasinski D."/>
            <person name="Kautmanova I."/>
            <person name="Kiss B."/>
            <person name="Kocsube S."/>
            <person name="Kotiranta H."/>
            <person name="LaButti K.M."/>
            <person name="Lechner B.E."/>
            <person name="Liimatainen K."/>
            <person name="Lipzen A."/>
            <person name="Lukacs Z."/>
            <person name="Mihaltcheva S."/>
            <person name="Morgado L.N."/>
            <person name="Niskanen T."/>
            <person name="Noordeloos M.E."/>
            <person name="Ohm R.A."/>
            <person name="Ortiz-Santana B."/>
            <person name="Ovrebo C."/>
            <person name="Racz N."/>
            <person name="Riley R."/>
            <person name="Savchenko A."/>
            <person name="Shiryaev A."/>
            <person name="Soop K."/>
            <person name="Spirin V."/>
            <person name="Szebenyi C."/>
            <person name="Tomsovsky M."/>
            <person name="Tulloss R.E."/>
            <person name="Uehling J."/>
            <person name="Grigoriev I.V."/>
            <person name="Vagvolgyi C."/>
            <person name="Papp T."/>
            <person name="Martin F.M."/>
            <person name="Miettinen O."/>
            <person name="Hibbett D.S."/>
            <person name="Nagy L.G."/>
        </authorList>
    </citation>
    <scope>NUCLEOTIDE SEQUENCE [LARGE SCALE GENOMIC DNA]</scope>
    <source>
        <strain evidence="1 2">CBS 121175</strain>
    </source>
</reference>